<protein>
    <recommendedName>
        <fullName evidence="2">Baseplate protein J-like barrel domain-containing protein</fullName>
    </recommendedName>
</protein>
<organism evidence="3 4">
    <name type="scientific">Candidatus Kerfeldbacteria bacterium RIFOXYB2_FULL_38_14</name>
    <dbReference type="NCBI Taxonomy" id="1798547"/>
    <lineage>
        <taxon>Bacteria</taxon>
        <taxon>Candidatus Kerfeldiibacteriota</taxon>
    </lineage>
</organism>
<evidence type="ECO:0000256" key="1">
    <source>
        <dbReference type="SAM" id="Phobius"/>
    </source>
</evidence>
<feature type="domain" description="Baseplate protein J-like barrel" evidence="2">
    <location>
        <begin position="122"/>
        <end position="169"/>
    </location>
</feature>
<keyword evidence="1" id="KW-0472">Membrane</keyword>
<accession>A0A1G2BDF7</accession>
<name>A0A1G2BDF7_9BACT</name>
<evidence type="ECO:0000313" key="3">
    <source>
        <dbReference type="EMBL" id="OGY86300.1"/>
    </source>
</evidence>
<proteinExistence type="predicted"/>
<dbReference type="AlphaFoldDB" id="A0A1G2BDF7"/>
<evidence type="ECO:0000259" key="2">
    <source>
        <dbReference type="Pfam" id="PF04865"/>
    </source>
</evidence>
<dbReference type="Pfam" id="PF04865">
    <property type="entry name" value="Baseplate_J"/>
    <property type="match status" value="1"/>
</dbReference>
<dbReference type="InterPro" id="IPR006949">
    <property type="entry name" value="Barrel_Baseplate_J-like"/>
</dbReference>
<dbReference type="EMBL" id="MHKI01000022">
    <property type="protein sequence ID" value="OGY86300.1"/>
    <property type="molecule type" value="Genomic_DNA"/>
</dbReference>
<feature type="transmembrane region" description="Helical" evidence="1">
    <location>
        <begin position="34"/>
        <end position="54"/>
    </location>
</feature>
<sequence length="395" mass="42881">MPLKTKKKERKQKKTTESNRSIADARIEKYYNKIVVGFISATVLLILVILYFSFSKTTISITTENTDKEISFNATIQELGGTVLLTDIEDSKTANGTSNVVTSQGRASGTVTLINNYSADQPLVATTRLLSENGVLFRTQESVVVPAGGTVDVPVLADTEGESGDIEPTKFEIVALRENLKPSIYGQSTAAMTGGLIKTAVLSEEDITQAKTDLTNALLTEAKNRFKEKTSAADWSITNTKVIVDPYVLATKNESVSAKAGDEVDSFAVTENLTIAEVVIDLEKLKTLYQTKLTTDSTGELLPVTDTIFDQAKFSVSNLSADYTDGDVKIEITAPVKLALTDSALAPKNFTNKTEAEVKTLLNQIPGVDQITIKFFPFWSNKTPGLESNIKIVLQ</sequence>
<comment type="caution">
    <text evidence="3">The sequence shown here is derived from an EMBL/GenBank/DDBJ whole genome shotgun (WGS) entry which is preliminary data.</text>
</comment>
<keyword evidence="1" id="KW-1133">Transmembrane helix</keyword>
<keyword evidence="1" id="KW-0812">Transmembrane</keyword>
<gene>
    <name evidence="3" type="ORF">A2319_05635</name>
</gene>
<dbReference type="Proteomes" id="UP000176420">
    <property type="component" value="Unassembled WGS sequence"/>
</dbReference>
<reference evidence="3 4" key="1">
    <citation type="journal article" date="2016" name="Nat. Commun.">
        <title>Thousands of microbial genomes shed light on interconnected biogeochemical processes in an aquifer system.</title>
        <authorList>
            <person name="Anantharaman K."/>
            <person name="Brown C.T."/>
            <person name="Hug L.A."/>
            <person name="Sharon I."/>
            <person name="Castelle C.J."/>
            <person name="Probst A.J."/>
            <person name="Thomas B.C."/>
            <person name="Singh A."/>
            <person name="Wilkins M.J."/>
            <person name="Karaoz U."/>
            <person name="Brodie E.L."/>
            <person name="Williams K.H."/>
            <person name="Hubbard S.S."/>
            <person name="Banfield J.F."/>
        </authorList>
    </citation>
    <scope>NUCLEOTIDE SEQUENCE [LARGE SCALE GENOMIC DNA]</scope>
</reference>
<evidence type="ECO:0000313" key="4">
    <source>
        <dbReference type="Proteomes" id="UP000176420"/>
    </source>
</evidence>